<keyword evidence="2" id="KW-1185">Reference proteome</keyword>
<evidence type="ECO:0000313" key="1">
    <source>
        <dbReference type="EMBL" id="KIX84869.1"/>
    </source>
</evidence>
<gene>
    <name evidence="1" type="ORF">J120_05090</name>
</gene>
<evidence type="ECO:0000313" key="2">
    <source>
        <dbReference type="Proteomes" id="UP000032214"/>
    </source>
</evidence>
<name>A0A0D2GNA3_9BACT</name>
<dbReference type="AlphaFoldDB" id="A0A0D2GNA3"/>
<comment type="caution">
    <text evidence="1">The sequence shown here is derived from an EMBL/GenBank/DDBJ whole genome shotgun (WGS) entry which is preliminary data.</text>
</comment>
<sequence>MKHKILTLVTIILISSGICYAYPLNEEQITTIVDSIHVIKETLNDSLLYNNPTYQEYKESIENLDASLSDPAIISMYGHNYQIDEMLVESVEQDLYRLANAAKKVFAFHNSLIPDQQRRSAPTIELLEKIENLQSYLKMLKK</sequence>
<reference evidence="1 2" key="1">
    <citation type="journal article" date="2013" name="Proc. Natl. Acad. Sci. U.S.A.">
        <title>Candidate phylum TM6 genome recovered from a hospital sink biofilm provides genomic insights into this uncultivated phylum.</title>
        <authorList>
            <person name="McLean J.S."/>
            <person name="Lombardo M.J."/>
            <person name="Badger J.H."/>
            <person name="Edlund A."/>
            <person name="Novotny M."/>
            <person name="Yee-Greenbaum J."/>
            <person name="Vyahhi N."/>
            <person name="Hall A.P."/>
            <person name="Yang Y."/>
            <person name="Dupont C.L."/>
            <person name="Ziegler M.G."/>
            <person name="Chitsaz H."/>
            <person name="Allen A.E."/>
            <person name="Yooseph S."/>
            <person name="Tesler G."/>
            <person name="Pevzner P.A."/>
            <person name="Friedman R.M."/>
            <person name="Nealson K.H."/>
            <person name="Venter J.C."/>
            <person name="Lasken R.S."/>
        </authorList>
    </citation>
    <scope>NUCLEOTIDE SEQUENCE [LARGE SCALE GENOMIC DNA]</scope>
    <source>
        <strain evidence="1 2">TM6SC1</strain>
    </source>
</reference>
<proteinExistence type="predicted"/>
<protein>
    <submittedName>
        <fullName evidence="1">Uncharacterized protein</fullName>
    </submittedName>
</protein>
<dbReference type="Proteomes" id="UP000032214">
    <property type="component" value="Unassembled WGS sequence"/>
</dbReference>
<dbReference type="EMBL" id="ARQD01000007">
    <property type="protein sequence ID" value="KIX84869.1"/>
    <property type="molecule type" value="Genomic_DNA"/>
</dbReference>
<organism evidence="1 2">
    <name type="scientific">candidate division TM6 bacterium JCVI TM6SC1</name>
    <dbReference type="NCBI Taxonomy" id="1306947"/>
    <lineage>
        <taxon>Bacteria</taxon>
        <taxon>Candidatus Babelota</taxon>
        <taxon>Vermiphilus</taxon>
    </lineage>
</organism>
<dbReference type="STRING" id="1306947.J120_05090"/>
<accession>A0A0D2GNA3</accession>